<gene>
    <name evidence="1" type="ORF">G7Y85_19045</name>
</gene>
<protein>
    <submittedName>
        <fullName evidence="1">Uncharacterized protein</fullName>
    </submittedName>
</protein>
<evidence type="ECO:0000313" key="1">
    <source>
        <dbReference type="EMBL" id="NGY06875.1"/>
    </source>
</evidence>
<sequence length="267" mass="29853">MDKRALTILHDAHWGSGGWKRKELVSDADFAYAKEAGVMFDTIAIDHDGIVRKCLTIRERIEPKAVADAFITSLATRSLAHRSALGSYAVLKAFPSHAWAGEGPSCDICGSYSQRESKKEDLNVLNFERFKWGGVRHLQALYAAFDLEQFQMLPHVRVLPEHVSLFKELIACIENVPPGTSSAQLHSHLPKALKSNKPERDILLGILGIAGVLQTAEHRGFQQAFVRADHRALPDRRFVDMAYPACWWSQSDGINKEAVKAWFGHLL</sequence>
<keyword evidence="2" id="KW-1185">Reference proteome</keyword>
<dbReference type="RefSeq" id="WP_166261248.1">
    <property type="nucleotide sequence ID" value="NZ_JAAMOW010000011.1"/>
</dbReference>
<evidence type="ECO:0000313" key="2">
    <source>
        <dbReference type="Proteomes" id="UP000472676"/>
    </source>
</evidence>
<proteinExistence type="predicted"/>
<comment type="caution">
    <text evidence="1">The sequence shown here is derived from an EMBL/GenBank/DDBJ whole genome shotgun (WGS) entry which is preliminary data.</text>
</comment>
<organism evidence="1 2">
    <name type="scientific">Solimonas terrae</name>
    <dbReference type="NCBI Taxonomy" id="1396819"/>
    <lineage>
        <taxon>Bacteria</taxon>
        <taxon>Pseudomonadati</taxon>
        <taxon>Pseudomonadota</taxon>
        <taxon>Gammaproteobacteria</taxon>
        <taxon>Nevskiales</taxon>
        <taxon>Nevskiaceae</taxon>
        <taxon>Solimonas</taxon>
    </lineage>
</organism>
<name>A0A6M2BX58_9GAMM</name>
<accession>A0A6M2BX58</accession>
<dbReference type="Proteomes" id="UP000472676">
    <property type="component" value="Unassembled WGS sequence"/>
</dbReference>
<dbReference type="AlphaFoldDB" id="A0A6M2BX58"/>
<reference evidence="1 2" key="1">
    <citation type="journal article" date="2014" name="Int. J. Syst. Evol. Microbiol.">
        <title>Solimonas terrae sp. nov., isolated from soil.</title>
        <authorList>
            <person name="Kim S.J."/>
            <person name="Moon J.Y."/>
            <person name="Weon H.Y."/>
            <person name="Ahn J.H."/>
            <person name="Chen W.M."/>
            <person name="Kwon S.W."/>
        </authorList>
    </citation>
    <scope>NUCLEOTIDE SEQUENCE [LARGE SCALE GENOMIC DNA]</scope>
    <source>
        <strain evidence="1 2">KIS83-12</strain>
    </source>
</reference>
<dbReference type="EMBL" id="JAAMOW010000011">
    <property type="protein sequence ID" value="NGY06875.1"/>
    <property type="molecule type" value="Genomic_DNA"/>
</dbReference>